<sequence>MRFRQLFLSALLSFFQLVSCHSSITEPDATGLDYFPLETGRYSIYDVQEQQYTLNAASIHRAYQLKEVVGAPYTDVTGQTAYRLNRYRRTTESQPWQADSVWSSRIVNNEAIRTENGRDFVQLLFPVSNELAWNGNRFNSLGPDTYTARNVGQLYRVQDKEFDQTITVLGQNDSTLIRQTKLVAVYARQVGLIYKERINLQFCTSSPTCIGHNQIDYGTQQIYRIRAHGIQ</sequence>
<proteinExistence type="predicted"/>
<comment type="caution">
    <text evidence="1">The sequence shown here is derived from an EMBL/GenBank/DDBJ whole genome shotgun (WGS) entry which is preliminary data.</text>
</comment>
<keyword evidence="2" id="KW-1185">Reference proteome</keyword>
<organism evidence="1 2">
    <name type="scientific">Spirosoma telluris</name>
    <dbReference type="NCBI Taxonomy" id="2183553"/>
    <lineage>
        <taxon>Bacteria</taxon>
        <taxon>Pseudomonadati</taxon>
        <taxon>Bacteroidota</taxon>
        <taxon>Cytophagia</taxon>
        <taxon>Cytophagales</taxon>
        <taxon>Cytophagaceae</taxon>
        <taxon>Spirosoma</taxon>
    </lineage>
</organism>
<protein>
    <submittedName>
        <fullName evidence="1">Uncharacterized protein</fullName>
    </submittedName>
</protein>
<dbReference type="EMBL" id="QLII01000001">
    <property type="protein sequence ID" value="RAI74196.1"/>
    <property type="molecule type" value="Genomic_DNA"/>
</dbReference>
<accession>A0A327NJI6</accession>
<reference evidence="1 2" key="1">
    <citation type="submission" date="2018-06" db="EMBL/GenBank/DDBJ databases">
        <title>Spirosoma sp. HMF3257 Genome sequencing and assembly.</title>
        <authorList>
            <person name="Kang H."/>
            <person name="Cha I."/>
            <person name="Kim H."/>
            <person name="Kang J."/>
            <person name="Joh K."/>
        </authorList>
    </citation>
    <scope>NUCLEOTIDE SEQUENCE [LARGE SCALE GENOMIC DNA]</scope>
    <source>
        <strain evidence="1 2">HMF3257</strain>
    </source>
</reference>
<dbReference type="RefSeq" id="WP_111341065.1">
    <property type="nucleotide sequence ID" value="NZ_QLII01000001.1"/>
</dbReference>
<gene>
    <name evidence="1" type="ORF">HMF3257_07400</name>
</gene>
<evidence type="ECO:0000313" key="1">
    <source>
        <dbReference type="EMBL" id="RAI74196.1"/>
    </source>
</evidence>
<evidence type="ECO:0000313" key="2">
    <source>
        <dbReference type="Proteomes" id="UP000249016"/>
    </source>
</evidence>
<name>A0A327NJI6_9BACT</name>
<dbReference type="AlphaFoldDB" id="A0A327NJI6"/>
<dbReference type="OrthoDB" id="1467525at2"/>
<dbReference type="Proteomes" id="UP000249016">
    <property type="component" value="Unassembled WGS sequence"/>
</dbReference>